<protein>
    <recommendedName>
        <fullName evidence="3">DUF4836 domain-containing protein</fullName>
    </recommendedName>
</protein>
<comment type="caution">
    <text evidence="1">The sequence shown here is derived from an EMBL/GenBank/DDBJ whole genome shotgun (WGS) entry which is preliminary data.</text>
</comment>
<dbReference type="AlphaFoldDB" id="A0A2W1N3J8"/>
<sequence>MFRSKNKWSKLGVVIFLVGSVFFVSCKKELAHKDKVAAIIGKLESPFLMGTFVPENIIEKAGLEDGALPFVQQTIASFFMQEEKTGINNKAQVQLVIAKGEGSFPQAYAFVALKNAAKFKKLVETELSAEVQEKDGVFYFRKEADNYLVVWDAQMAIISNIPITLDNILSSSGISSKKAAIKIVGLMGEVGKGDIEPNYRAFMDKPGDVRMYLHGQNAYDMVKEIRFFPIKYKKQMALFLLGSTFETVLNFENGRIQLENDHLLSDSLTAYMEMFKEEGIDPEMLTFGYSANPAMALALNMDSDKFAKMMDITQWESYSHEVAKSLNDKGISKEDIAAFSTGKTLFILDEVEKVKQEDNINDLQDLNARYGMVVEIKDTVVARLVMQKVLTDSLLSSREEMFATIQNKYLILSNSRAWIEKIEANNAVSIAALKTQLTINPIGFYMNNNLLGDMSTDEDFNKTVKVVQDVVFEFNKSKSSLSIKMKDADKNSLRVIVEKLIEEMMLTELNSNSDIQTIIEQEMLEDISEEAIETVINALLK</sequence>
<evidence type="ECO:0000313" key="2">
    <source>
        <dbReference type="Proteomes" id="UP000249248"/>
    </source>
</evidence>
<dbReference type="Proteomes" id="UP000249248">
    <property type="component" value="Unassembled WGS sequence"/>
</dbReference>
<dbReference type="RefSeq" id="WP_111062571.1">
    <property type="nucleotide sequence ID" value="NZ_JBHUCU010000027.1"/>
</dbReference>
<proteinExistence type="predicted"/>
<organism evidence="1 2">
    <name type="scientific">Putridiphycobacter roseus</name>
    <dbReference type="NCBI Taxonomy" id="2219161"/>
    <lineage>
        <taxon>Bacteria</taxon>
        <taxon>Pseudomonadati</taxon>
        <taxon>Bacteroidota</taxon>
        <taxon>Flavobacteriia</taxon>
        <taxon>Flavobacteriales</taxon>
        <taxon>Crocinitomicaceae</taxon>
        <taxon>Putridiphycobacter</taxon>
    </lineage>
</organism>
<keyword evidence="2" id="KW-1185">Reference proteome</keyword>
<gene>
    <name evidence="1" type="ORF">DNU06_07215</name>
</gene>
<dbReference type="OrthoDB" id="9829851at2"/>
<reference evidence="1 2" key="1">
    <citation type="submission" date="2018-06" db="EMBL/GenBank/DDBJ databases">
        <title>The draft genome sequence of Crocinitomix sp. SM1701.</title>
        <authorList>
            <person name="Zhang X."/>
        </authorList>
    </citation>
    <scope>NUCLEOTIDE SEQUENCE [LARGE SCALE GENOMIC DNA]</scope>
    <source>
        <strain evidence="1 2">SM1701</strain>
    </source>
</reference>
<evidence type="ECO:0000313" key="1">
    <source>
        <dbReference type="EMBL" id="PZE17611.1"/>
    </source>
</evidence>
<name>A0A2W1N3J8_9FLAO</name>
<dbReference type="PROSITE" id="PS51257">
    <property type="entry name" value="PROKAR_LIPOPROTEIN"/>
    <property type="match status" value="1"/>
</dbReference>
<evidence type="ECO:0008006" key="3">
    <source>
        <dbReference type="Google" id="ProtNLM"/>
    </source>
</evidence>
<dbReference type="EMBL" id="QKSB01000003">
    <property type="protein sequence ID" value="PZE17611.1"/>
    <property type="molecule type" value="Genomic_DNA"/>
</dbReference>
<accession>A0A2W1N3J8</accession>